<feature type="compositionally biased region" description="Basic and acidic residues" evidence="1">
    <location>
        <begin position="46"/>
        <end position="65"/>
    </location>
</feature>
<comment type="caution">
    <text evidence="2">The sequence shown here is derived from an EMBL/GenBank/DDBJ whole genome shotgun (WGS) entry which is preliminary data.</text>
</comment>
<evidence type="ECO:0000256" key="1">
    <source>
        <dbReference type="SAM" id="MobiDB-lite"/>
    </source>
</evidence>
<evidence type="ECO:0000313" key="2">
    <source>
        <dbReference type="EMBL" id="CAG8519933.1"/>
    </source>
</evidence>
<protein>
    <submittedName>
        <fullName evidence="2">4543_t:CDS:1</fullName>
    </submittedName>
</protein>
<sequence length="562" mass="64872">MKTKIYAENIKEGVMLSPFDTVGEYFQESTRNIRIIVQPPVTTAKRKGESDEESGNRKKEKRTYPDESDEGRDSLMVISSERVKWITKFVENNHISLLRSPPSSGKSTLGQVLRDYFESLNYDSIYISLAGIHGGTEIYDKNLFENFWKDKVGRTWTEISKCKKSTYVFIDEIQVIYGNGAPFFWGTVKDLLSSESNLQNIRIILLGTYHPTLDPQVTPVEIRHTLGLNALLLTWEEVHQLIMIYIQRHAILGSPSFIIPEPVRKAIFNLTGGHPGLCRFILTALRNQFRENGKTVEMLRYLASSHLRNGLIATARAFYWIRDWNITDEESEFIREKLLNQIGIPFTADALNPVVKKFIKMGLFSTIDSNEQIQFSAPIMRVILSHHLFTAPVNFKSLPAETFDEFLVRTIERMSPSKLYESFGKGYGANSHLYERSWQMEWYRTATTVVPKGTSISADVGAVFGSAGFLDFYVNGELCWGIELTREGDRLKEHAERFEQDGEYANVPLKNWAIIDFRHHTKQVRELKQNFWYVLYEDNYKRVTIKRRDQDDKILDLYGDEA</sequence>
<keyword evidence="3" id="KW-1185">Reference proteome</keyword>
<accession>A0A9N9F9Z1</accession>
<name>A0A9N9F9Z1_9GLOM</name>
<dbReference type="Proteomes" id="UP000789508">
    <property type="component" value="Unassembled WGS sequence"/>
</dbReference>
<gene>
    <name evidence="2" type="ORF">ALEPTO_LOCUS4411</name>
</gene>
<organism evidence="2 3">
    <name type="scientific">Ambispora leptoticha</name>
    <dbReference type="NCBI Taxonomy" id="144679"/>
    <lineage>
        <taxon>Eukaryota</taxon>
        <taxon>Fungi</taxon>
        <taxon>Fungi incertae sedis</taxon>
        <taxon>Mucoromycota</taxon>
        <taxon>Glomeromycotina</taxon>
        <taxon>Glomeromycetes</taxon>
        <taxon>Archaeosporales</taxon>
        <taxon>Ambisporaceae</taxon>
        <taxon>Ambispora</taxon>
    </lineage>
</organism>
<dbReference type="InterPro" id="IPR027417">
    <property type="entry name" value="P-loop_NTPase"/>
</dbReference>
<proteinExistence type="predicted"/>
<dbReference type="AlphaFoldDB" id="A0A9N9F9Z1"/>
<dbReference type="EMBL" id="CAJVPS010001010">
    <property type="protein sequence ID" value="CAG8519933.1"/>
    <property type="molecule type" value="Genomic_DNA"/>
</dbReference>
<evidence type="ECO:0000313" key="3">
    <source>
        <dbReference type="Proteomes" id="UP000789508"/>
    </source>
</evidence>
<dbReference type="OrthoDB" id="158739at2759"/>
<dbReference type="SUPFAM" id="SSF52540">
    <property type="entry name" value="P-loop containing nucleoside triphosphate hydrolases"/>
    <property type="match status" value="1"/>
</dbReference>
<reference evidence="2" key="1">
    <citation type="submission" date="2021-06" db="EMBL/GenBank/DDBJ databases">
        <authorList>
            <person name="Kallberg Y."/>
            <person name="Tangrot J."/>
            <person name="Rosling A."/>
        </authorList>
    </citation>
    <scope>NUCLEOTIDE SEQUENCE</scope>
    <source>
        <strain evidence="2">FL130A</strain>
    </source>
</reference>
<feature type="region of interest" description="Disordered" evidence="1">
    <location>
        <begin position="42"/>
        <end position="71"/>
    </location>
</feature>